<evidence type="ECO:0000256" key="1">
    <source>
        <dbReference type="ARBA" id="ARBA00009600"/>
    </source>
</evidence>
<keyword evidence="4" id="KW-1185">Reference proteome</keyword>
<reference evidence="3 4" key="1">
    <citation type="journal article" date="2019" name="ISME J.">
        <title>Candidatus Macondimonas diazotrophica, a novel gammaproteobacterial genus dominating crude-oil-contaminated coastal sediments.</title>
        <authorList>
            <person name="Karthikeyan S."/>
            <person name="Konstantinidis K."/>
        </authorList>
    </citation>
    <scope>NUCLEOTIDE SEQUENCE [LARGE SCALE GENOMIC DNA]</scope>
    <source>
        <strain evidence="3 4">KTK01</strain>
    </source>
</reference>
<dbReference type="HAMAP" id="MF_00758">
    <property type="entry name" value="UPF0301"/>
    <property type="match status" value="1"/>
</dbReference>
<evidence type="ECO:0000313" key="4">
    <source>
        <dbReference type="Proteomes" id="UP000297890"/>
    </source>
</evidence>
<dbReference type="GO" id="GO:0005829">
    <property type="term" value="C:cytosol"/>
    <property type="evidence" value="ECO:0007669"/>
    <property type="project" value="TreeGrafter"/>
</dbReference>
<comment type="caution">
    <text evidence="3">The sequence shown here is derived from an EMBL/GenBank/DDBJ whole genome shotgun (WGS) entry which is preliminary data.</text>
</comment>
<dbReference type="SUPFAM" id="SSF143456">
    <property type="entry name" value="VC0467-like"/>
    <property type="match status" value="1"/>
</dbReference>
<evidence type="ECO:0000256" key="2">
    <source>
        <dbReference type="HAMAP-Rule" id="MF_00758"/>
    </source>
</evidence>
<dbReference type="EMBL" id="SRIO01000003">
    <property type="protein sequence ID" value="TFZ83621.1"/>
    <property type="molecule type" value="Genomic_DNA"/>
</dbReference>
<dbReference type="InterPro" id="IPR003774">
    <property type="entry name" value="AlgH-like"/>
</dbReference>
<dbReference type="OrthoDB" id="9807486at2"/>
<dbReference type="AlphaFoldDB" id="A0A4Z0FCQ2"/>
<accession>A0A4Z0FCQ2</accession>
<comment type="similarity">
    <text evidence="1 2">Belongs to the UPF0301 (AlgH) family.</text>
</comment>
<gene>
    <name evidence="3" type="ORF">E4680_03750</name>
</gene>
<dbReference type="PANTHER" id="PTHR30327">
    <property type="entry name" value="UNCHARACTERIZED PROTEIN YQGE"/>
    <property type="match status" value="1"/>
</dbReference>
<sequence>MIEGSYLQHHLLIAMPGMSDRNFSQTVTYLCEHNADGALGIIVNRPSDLRLSQLMDQMQLPGPEQPEWDTVVYHGGPVNEERGFVLHEEPGPWDASLFVSEAMHVTTSRDILTAIAKGQGPSRYLVALGYAGWGAGQLEQEMRDNAWLAVPSSSSILFDLPAPERLAAAIGLLGVDWRQLSSEAGHA</sequence>
<dbReference type="NCBIfam" id="NF001266">
    <property type="entry name" value="PRK00228.1-1"/>
    <property type="match status" value="1"/>
</dbReference>
<dbReference type="PANTHER" id="PTHR30327:SF1">
    <property type="entry name" value="UPF0301 PROTEIN YQGE"/>
    <property type="match status" value="1"/>
</dbReference>
<dbReference type="RefSeq" id="WP_135281038.1">
    <property type="nucleotide sequence ID" value="NZ_SRIO01000003.1"/>
</dbReference>
<dbReference type="Proteomes" id="UP000297890">
    <property type="component" value="Unassembled WGS sequence"/>
</dbReference>
<name>A0A4Z0FCQ2_9GAMM</name>
<proteinExistence type="inferred from homology"/>
<organism evidence="3 4">
    <name type="scientific">Candidatus Macondimonas diazotrophica</name>
    <dbReference type="NCBI Taxonomy" id="2305248"/>
    <lineage>
        <taxon>Bacteria</taxon>
        <taxon>Pseudomonadati</taxon>
        <taxon>Pseudomonadota</taxon>
        <taxon>Gammaproteobacteria</taxon>
        <taxon>Chromatiales</taxon>
        <taxon>Ectothiorhodospiraceae</taxon>
        <taxon>Candidatus Macondimonas</taxon>
    </lineage>
</organism>
<dbReference type="Gene3D" id="3.40.1740.10">
    <property type="entry name" value="VC0467-like"/>
    <property type="match status" value="1"/>
</dbReference>
<protein>
    <recommendedName>
        <fullName evidence="2">UPF0301 protein E4680_03750</fullName>
    </recommendedName>
</protein>
<dbReference type="Pfam" id="PF02622">
    <property type="entry name" value="DUF179"/>
    <property type="match status" value="1"/>
</dbReference>
<evidence type="ECO:0000313" key="3">
    <source>
        <dbReference type="EMBL" id="TFZ83621.1"/>
    </source>
</evidence>